<dbReference type="FunFam" id="3.40.140.70:FF:000001">
    <property type="entry name" value="Ubiquitin-like modifier-activating enzyme atg7"/>
    <property type="match status" value="1"/>
</dbReference>
<dbReference type="InterPro" id="IPR032197">
    <property type="entry name" value="Atg7_N"/>
</dbReference>
<reference evidence="15" key="1">
    <citation type="journal article" date="2020" name="Stud. Mycol.">
        <title>101 Dothideomycetes genomes: a test case for predicting lifestyles and emergence of pathogens.</title>
        <authorList>
            <person name="Haridas S."/>
            <person name="Albert R."/>
            <person name="Binder M."/>
            <person name="Bloem J."/>
            <person name="Labutti K."/>
            <person name="Salamov A."/>
            <person name="Andreopoulos B."/>
            <person name="Baker S."/>
            <person name="Barry K."/>
            <person name="Bills G."/>
            <person name="Bluhm B."/>
            <person name="Cannon C."/>
            <person name="Castanera R."/>
            <person name="Culley D."/>
            <person name="Daum C."/>
            <person name="Ezra D."/>
            <person name="Gonzalez J."/>
            <person name="Henrissat B."/>
            <person name="Kuo A."/>
            <person name="Liang C."/>
            <person name="Lipzen A."/>
            <person name="Lutzoni F."/>
            <person name="Magnuson J."/>
            <person name="Mondo S."/>
            <person name="Nolan M."/>
            <person name="Ohm R."/>
            <person name="Pangilinan J."/>
            <person name="Park H.-J."/>
            <person name="Ramirez L."/>
            <person name="Alfaro M."/>
            <person name="Sun H."/>
            <person name="Tritt A."/>
            <person name="Yoshinaga Y."/>
            <person name="Zwiers L.-H."/>
            <person name="Turgeon B."/>
            <person name="Goodwin S."/>
            <person name="Spatafora J."/>
            <person name="Crous P."/>
            <person name="Grigoriev I."/>
        </authorList>
    </citation>
    <scope>NUCLEOTIDE SEQUENCE</scope>
    <source>
        <strain evidence="15">CBS 113818</strain>
    </source>
</reference>
<feature type="coiled-coil region" evidence="11">
    <location>
        <begin position="424"/>
        <end position="451"/>
    </location>
</feature>
<comment type="similarity">
    <text evidence="2">Belongs to the ATG7 family.</text>
</comment>
<feature type="region of interest" description="Disordered" evidence="12">
    <location>
        <begin position="595"/>
        <end position="616"/>
    </location>
</feature>
<evidence type="ECO:0000313" key="16">
    <source>
        <dbReference type="Proteomes" id="UP000799424"/>
    </source>
</evidence>
<dbReference type="Gene3D" id="3.40.140.100">
    <property type="entry name" value="Ubiquitin-like modifier-activating enzyme ATG7 C-terminal domain"/>
    <property type="match status" value="1"/>
</dbReference>
<gene>
    <name evidence="15" type="ORF">CC86DRAFT_372783</name>
</gene>
<dbReference type="InterPro" id="IPR000594">
    <property type="entry name" value="ThiF_NAD_FAD-bd"/>
</dbReference>
<evidence type="ECO:0000256" key="11">
    <source>
        <dbReference type="SAM" id="Coils"/>
    </source>
</evidence>
<dbReference type="Gene3D" id="3.40.140.70">
    <property type="entry name" value="Ubiquitin-like modifier-activating enzyme ATG7 N-terminal domain"/>
    <property type="match status" value="1"/>
</dbReference>
<feature type="compositionally biased region" description="Acidic residues" evidence="12">
    <location>
        <begin position="696"/>
        <end position="717"/>
    </location>
</feature>
<dbReference type="GO" id="GO:0019778">
    <property type="term" value="F:Atg12 activating enzyme activity"/>
    <property type="evidence" value="ECO:0007669"/>
    <property type="project" value="TreeGrafter"/>
</dbReference>
<feature type="domain" description="THIF-type NAD/FAD binding fold" evidence="13">
    <location>
        <begin position="358"/>
        <end position="592"/>
    </location>
</feature>
<dbReference type="Pfam" id="PF16420">
    <property type="entry name" value="ATG7_N"/>
    <property type="match status" value="1"/>
</dbReference>
<dbReference type="GO" id="GO:0019779">
    <property type="term" value="F:Atg8 activating enzyme activity"/>
    <property type="evidence" value="ECO:0007669"/>
    <property type="project" value="TreeGrafter"/>
</dbReference>
<organism evidence="15 16">
    <name type="scientific">Ophiobolus disseminans</name>
    <dbReference type="NCBI Taxonomy" id="1469910"/>
    <lineage>
        <taxon>Eukaryota</taxon>
        <taxon>Fungi</taxon>
        <taxon>Dikarya</taxon>
        <taxon>Ascomycota</taxon>
        <taxon>Pezizomycotina</taxon>
        <taxon>Dothideomycetes</taxon>
        <taxon>Pleosporomycetidae</taxon>
        <taxon>Pleosporales</taxon>
        <taxon>Pleosporineae</taxon>
        <taxon>Phaeosphaeriaceae</taxon>
        <taxon>Ophiobolus</taxon>
    </lineage>
</organism>
<dbReference type="SUPFAM" id="SSF69572">
    <property type="entry name" value="Activating enzymes of the ubiquitin-like proteins"/>
    <property type="match status" value="1"/>
</dbReference>
<sequence>MSTTALRYAPWQSDVDIQFYAALAYIKINHDMLDDSARKILGLYEVRPGDHPERSARVQIHPNALTSDDSPPTYCRAEGTIKNCNTMADYKNLDRNATLERCAQTIWEAIHDGSIYECPSLLSAFTAIFFANLKKYKFTYHFGFPAIQSGAWKQIGEPKRLHARETTYLVDAVQTWRYRSDARQRGFFLAKRVRGGGDPDDRPKTPVTPLEEFGYTWAIGKLEAFEKGFFDGVDKEDQLICFADPSTYETNPGWPLRNLLVLIRHKWHLSEAQIMCYRDTHVKRDQSNSIILQVQADLSPEDTSTTEETSERPRTPKLPKVTGWERTGAGKVSSRNVDLSEYMDERKLADQAVDLNLRLIKWRLAPEINLDVIKNTSCLLLGAGTLGTYVSRMLMGWGMKKITFVDNGNVSFSNPVRQPLFDYKDCLQGGVKKAERAAEALEEIYPGMKAEGHVLSVPMLGHPITDEATVKAEFERLKSLIEEHDVVCLLMDSRESRWLPTVMGKAANKIVLNAALGFDTYVVMRHGLKPTAEGEVELGCYFCNDVVVPMDSQKDATLDQQCTVTRPGIAPLAASHLVELLVSLLQHPSQVRAPTGISLPHSKSAPSTPKPAHPALPPPFKHPLGTIPHTIRGFLSTFSNIQVEGKPFDCCSACSDTVLEAYTSDPWGFVKRALNERGWVEEMSGLAEVQRRADEAADDVEWDEEDEGGLEDEGELL</sequence>
<dbReference type="FunFam" id="3.40.50.720:FF:000243">
    <property type="entry name" value="Ubiquitin-like modifier-activating enzyme ATG7"/>
    <property type="match status" value="1"/>
</dbReference>
<evidence type="ECO:0000256" key="10">
    <source>
        <dbReference type="ARBA" id="ARBA00032823"/>
    </source>
</evidence>
<keyword evidence="6" id="KW-0653">Protein transport</keyword>
<dbReference type="PANTHER" id="PTHR10953">
    <property type="entry name" value="UBIQUITIN-ACTIVATING ENZYME E1"/>
    <property type="match status" value="1"/>
</dbReference>
<keyword evidence="7" id="KW-0072">Autophagy</keyword>
<name>A0A6A6ZQL1_9PLEO</name>
<protein>
    <recommendedName>
        <fullName evidence="3">Ubiquitin-like modifier-activating enzyme ATG7</fullName>
    </recommendedName>
    <alternativeName>
        <fullName evidence="8 10">ATG12-activating enzyme E1 ATG7</fullName>
    </alternativeName>
    <alternativeName>
        <fullName evidence="9">Autophagy-related protein 7</fullName>
    </alternativeName>
    <alternativeName>
        <fullName evidence="4">Ubiquitin-like modifier-activating enzyme atg7</fullName>
    </alternativeName>
</protein>
<keyword evidence="16" id="KW-1185">Reference proteome</keyword>
<evidence type="ECO:0000256" key="3">
    <source>
        <dbReference type="ARBA" id="ARBA00017647"/>
    </source>
</evidence>
<dbReference type="InterPro" id="IPR045886">
    <property type="entry name" value="ThiF/MoeB/HesA"/>
</dbReference>
<dbReference type="EMBL" id="MU006233">
    <property type="protein sequence ID" value="KAF2823063.1"/>
    <property type="molecule type" value="Genomic_DNA"/>
</dbReference>
<dbReference type="GO" id="GO:0000422">
    <property type="term" value="P:autophagy of mitochondrion"/>
    <property type="evidence" value="ECO:0007669"/>
    <property type="project" value="TreeGrafter"/>
</dbReference>
<dbReference type="PANTHER" id="PTHR10953:SF3">
    <property type="entry name" value="UBIQUITIN-LIKE MODIFIER-ACTIVATING ENZYME ATG7"/>
    <property type="match status" value="1"/>
</dbReference>
<feature type="domain" description="Ubiquitin-like modifier-activating enzyme Atg7 N-terminal" evidence="14">
    <location>
        <begin position="6"/>
        <end position="343"/>
    </location>
</feature>
<keyword evidence="11" id="KW-0175">Coiled coil</keyword>
<keyword evidence="5" id="KW-0813">Transport</keyword>
<dbReference type="InterPro" id="IPR042522">
    <property type="entry name" value="Atg7_N_1"/>
</dbReference>
<accession>A0A6A6ZQL1</accession>
<proteinExistence type="inferred from homology"/>
<dbReference type="Pfam" id="PF00899">
    <property type="entry name" value="ThiF"/>
    <property type="match status" value="1"/>
</dbReference>
<dbReference type="GO" id="GO:0015031">
    <property type="term" value="P:protein transport"/>
    <property type="evidence" value="ECO:0007669"/>
    <property type="project" value="UniProtKB-KW"/>
</dbReference>
<evidence type="ECO:0000256" key="1">
    <source>
        <dbReference type="ARBA" id="ARBA00004329"/>
    </source>
</evidence>
<evidence type="ECO:0000259" key="13">
    <source>
        <dbReference type="Pfam" id="PF00899"/>
    </source>
</evidence>
<evidence type="ECO:0000256" key="6">
    <source>
        <dbReference type="ARBA" id="ARBA00022927"/>
    </source>
</evidence>
<dbReference type="InterPro" id="IPR042523">
    <property type="entry name" value="Atg7_N_2"/>
</dbReference>
<feature type="region of interest" description="Disordered" evidence="12">
    <location>
        <begin position="690"/>
        <end position="717"/>
    </location>
</feature>
<evidence type="ECO:0000256" key="9">
    <source>
        <dbReference type="ARBA" id="ARBA00030242"/>
    </source>
</evidence>
<evidence type="ECO:0000256" key="4">
    <source>
        <dbReference type="ARBA" id="ARBA00018730"/>
    </source>
</evidence>
<evidence type="ECO:0000259" key="14">
    <source>
        <dbReference type="Pfam" id="PF16420"/>
    </source>
</evidence>
<evidence type="ECO:0000256" key="5">
    <source>
        <dbReference type="ARBA" id="ARBA00022448"/>
    </source>
</evidence>
<dbReference type="GO" id="GO:0000045">
    <property type="term" value="P:autophagosome assembly"/>
    <property type="evidence" value="ECO:0007669"/>
    <property type="project" value="TreeGrafter"/>
</dbReference>
<dbReference type="InterPro" id="IPR035985">
    <property type="entry name" value="Ubiquitin-activating_enz"/>
</dbReference>
<dbReference type="GO" id="GO:0006995">
    <property type="term" value="P:cellular response to nitrogen starvation"/>
    <property type="evidence" value="ECO:0007669"/>
    <property type="project" value="TreeGrafter"/>
</dbReference>
<comment type="subcellular location">
    <subcellularLocation>
        <location evidence="1">Preautophagosomal structure</location>
    </subcellularLocation>
</comment>
<evidence type="ECO:0000256" key="12">
    <source>
        <dbReference type="SAM" id="MobiDB-lite"/>
    </source>
</evidence>
<evidence type="ECO:0000256" key="7">
    <source>
        <dbReference type="ARBA" id="ARBA00023006"/>
    </source>
</evidence>
<evidence type="ECO:0000256" key="2">
    <source>
        <dbReference type="ARBA" id="ARBA00010931"/>
    </source>
</evidence>
<feature type="region of interest" description="Disordered" evidence="12">
    <location>
        <begin position="297"/>
        <end position="324"/>
    </location>
</feature>
<dbReference type="GO" id="GO:0000407">
    <property type="term" value="C:phagophore assembly site"/>
    <property type="evidence" value="ECO:0007669"/>
    <property type="project" value="UniProtKB-SubCell"/>
</dbReference>
<dbReference type="Gene3D" id="3.40.50.720">
    <property type="entry name" value="NAD(P)-binding Rossmann-like Domain"/>
    <property type="match status" value="1"/>
</dbReference>
<dbReference type="Proteomes" id="UP000799424">
    <property type="component" value="Unassembled WGS sequence"/>
</dbReference>
<evidence type="ECO:0000313" key="15">
    <source>
        <dbReference type="EMBL" id="KAF2823063.1"/>
    </source>
</evidence>
<dbReference type="AlphaFoldDB" id="A0A6A6ZQL1"/>
<evidence type="ECO:0000256" key="8">
    <source>
        <dbReference type="ARBA" id="ARBA00029897"/>
    </source>
</evidence>
<dbReference type="GO" id="GO:0034727">
    <property type="term" value="P:piecemeal microautophagy of the nucleus"/>
    <property type="evidence" value="ECO:0007669"/>
    <property type="project" value="TreeGrafter"/>
</dbReference>
<dbReference type="GO" id="GO:0032446">
    <property type="term" value="P:protein modification by small protein conjugation"/>
    <property type="evidence" value="ECO:0007669"/>
    <property type="project" value="TreeGrafter"/>
</dbReference>
<dbReference type="OrthoDB" id="338614at2759"/>